<dbReference type="InterPro" id="IPR049012">
    <property type="entry name" value="Mutator_transp_dom"/>
</dbReference>
<dbReference type="Proteomes" id="UP000887013">
    <property type="component" value="Unassembled WGS sequence"/>
</dbReference>
<reference evidence="2" key="1">
    <citation type="submission" date="2020-08" db="EMBL/GenBank/DDBJ databases">
        <title>Multicomponent nature underlies the extraordinary mechanical properties of spider dragline silk.</title>
        <authorList>
            <person name="Kono N."/>
            <person name="Nakamura H."/>
            <person name="Mori M."/>
            <person name="Yoshida Y."/>
            <person name="Ohtoshi R."/>
            <person name="Malay A.D."/>
            <person name="Moran D.A.P."/>
            <person name="Tomita M."/>
            <person name="Numata K."/>
            <person name="Arakawa K."/>
        </authorList>
    </citation>
    <scope>NUCLEOTIDE SEQUENCE</scope>
</reference>
<accession>A0A8X6M9D1</accession>
<keyword evidence="3" id="KW-1185">Reference proteome</keyword>
<protein>
    <recommendedName>
        <fullName evidence="1">Mutator-like transposase domain-containing protein</fullName>
    </recommendedName>
</protein>
<feature type="domain" description="Mutator-like transposase" evidence="1">
    <location>
        <begin position="2"/>
        <end position="72"/>
    </location>
</feature>
<evidence type="ECO:0000259" key="1">
    <source>
        <dbReference type="Pfam" id="PF20700"/>
    </source>
</evidence>
<name>A0A8X6M9D1_NEPPI</name>
<dbReference type="Pfam" id="PF20700">
    <property type="entry name" value="Mutator"/>
    <property type="match status" value="1"/>
</dbReference>
<dbReference type="EMBL" id="BMAW01042373">
    <property type="protein sequence ID" value="GFS33786.1"/>
    <property type="molecule type" value="Genomic_DNA"/>
</dbReference>
<dbReference type="OrthoDB" id="6429968at2759"/>
<sequence length="162" mass="17609">MFCGIMNLPPPPTKFTKFNNILLQAARETCEESMPEAVHEAVEENDGARDIAVAVDGSWQKRGKNITSSSNSTLDADVSNNEIKTGIQNSCAKERKVPNLNASFSTFEGNIGTQIATVNTNYVYAMRSIGGGAEVGRMSCALMNLPQPPTRLAPYKKRLLNL</sequence>
<evidence type="ECO:0000313" key="3">
    <source>
        <dbReference type="Proteomes" id="UP000887013"/>
    </source>
</evidence>
<gene>
    <name evidence="2" type="primary">AVEN_66331_1</name>
    <name evidence="2" type="ORF">NPIL_90771</name>
</gene>
<evidence type="ECO:0000313" key="2">
    <source>
        <dbReference type="EMBL" id="GFS33786.1"/>
    </source>
</evidence>
<dbReference type="AlphaFoldDB" id="A0A8X6M9D1"/>
<organism evidence="2 3">
    <name type="scientific">Nephila pilipes</name>
    <name type="common">Giant wood spider</name>
    <name type="synonym">Nephila maculata</name>
    <dbReference type="NCBI Taxonomy" id="299642"/>
    <lineage>
        <taxon>Eukaryota</taxon>
        <taxon>Metazoa</taxon>
        <taxon>Ecdysozoa</taxon>
        <taxon>Arthropoda</taxon>
        <taxon>Chelicerata</taxon>
        <taxon>Arachnida</taxon>
        <taxon>Araneae</taxon>
        <taxon>Araneomorphae</taxon>
        <taxon>Entelegynae</taxon>
        <taxon>Araneoidea</taxon>
        <taxon>Nephilidae</taxon>
        <taxon>Nephila</taxon>
    </lineage>
</organism>
<comment type="caution">
    <text evidence="2">The sequence shown here is derived from an EMBL/GenBank/DDBJ whole genome shotgun (WGS) entry which is preliminary data.</text>
</comment>
<proteinExistence type="predicted"/>